<dbReference type="AlphaFoldDB" id="A0AAQ3S732"/>
<reference evidence="2 3" key="1">
    <citation type="journal article" date="2023" name="Life. Sci Alliance">
        <title>Evolutionary insights into 3D genome organization and epigenetic landscape of Vigna mungo.</title>
        <authorList>
            <person name="Junaid A."/>
            <person name="Singh B."/>
            <person name="Bhatia S."/>
        </authorList>
    </citation>
    <scope>NUCLEOTIDE SEQUENCE [LARGE SCALE GENOMIC DNA]</scope>
    <source>
        <strain evidence="2">Urdbean</strain>
    </source>
</reference>
<organism evidence="2 3">
    <name type="scientific">Vigna mungo</name>
    <name type="common">Black gram</name>
    <name type="synonym">Phaseolus mungo</name>
    <dbReference type="NCBI Taxonomy" id="3915"/>
    <lineage>
        <taxon>Eukaryota</taxon>
        <taxon>Viridiplantae</taxon>
        <taxon>Streptophyta</taxon>
        <taxon>Embryophyta</taxon>
        <taxon>Tracheophyta</taxon>
        <taxon>Spermatophyta</taxon>
        <taxon>Magnoliopsida</taxon>
        <taxon>eudicotyledons</taxon>
        <taxon>Gunneridae</taxon>
        <taxon>Pentapetalae</taxon>
        <taxon>rosids</taxon>
        <taxon>fabids</taxon>
        <taxon>Fabales</taxon>
        <taxon>Fabaceae</taxon>
        <taxon>Papilionoideae</taxon>
        <taxon>50 kb inversion clade</taxon>
        <taxon>NPAAA clade</taxon>
        <taxon>indigoferoid/millettioid clade</taxon>
        <taxon>Phaseoleae</taxon>
        <taxon>Vigna</taxon>
    </lineage>
</organism>
<feature type="compositionally biased region" description="Polar residues" evidence="1">
    <location>
        <begin position="21"/>
        <end position="36"/>
    </location>
</feature>
<sequence length="189" mass="21105">MPNIPVTATYPHALLNAPPSLKSTSDNKNQPPRATQGFVSRATSAFESRLTGSPLAHLGLALGGGATITAARRWGRVYPPFPVKNPSKRQHATHRRPKRRRILVTQILVPRRHLNGHTNQRRFPRTNRRGRTRGRTGYVLLRTGLRFANSYNNLRFGRALDRCATKRTRGVGVKPHVDAVCVEAVVTLR</sequence>
<evidence type="ECO:0000256" key="1">
    <source>
        <dbReference type="SAM" id="MobiDB-lite"/>
    </source>
</evidence>
<name>A0AAQ3S732_VIGMU</name>
<accession>A0AAQ3S732</accession>
<dbReference type="Proteomes" id="UP001374535">
    <property type="component" value="Chromosome 2"/>
</dbReference>
<gene>
    <name evidence="2" type="ORF">V8G54_006210</name>
</gene>
<keyword evidence="3" id="KW-1185">Reference proteome</keyword>
<dbReference type="EMBL" id="CP144699">
    <property type="protein sequence ID" value="WVZ18888.1"/>
    <property type="molecule type" value="Genomic_DNA"/>
</dbReference>
<evidence type="ECO:0000313" key="2">
    <source>
        <dbReference type="EMBL" id="WVZ18888.1"/>
    </source>
</evidence>
<protein>
    <submittedName>
        <fullName evidence="2">Uncharacterized protein</fullName>
    </submittedName>
</protein>
<evidence type="ECO:0000313" key="3">
    <source>
        <dbReference type="Proteomes" id="UP001374535"/>
    </source>
</evidence>
<feature type="region of interest" description="Disordered" evidence="1">
    <location>
        <begin position="1"/>
        <end position="36"/>
    </location>
</feature>
<proteinExistence type="predicted"/>